<evidence type="ECO:0000313" key="2">
    <source>
        <dbReference type="Proteomes" id="UP000248014"/>
    </source>
</evidence>
<dbReference type="Proteomes" id="UP000248014">
    <property type="component" value="Unassembled WGS sequence"/>
</dbReference>
<dbReference type="RefSeq" id="WP_110296983.1">
    <property type="nucleotide sequence ID" value="NZ_QJJM01000001.1"/>
</dbReference>
<evidence type="ECO:0000313" key="1">
    <source>
        <dbReference type="EMBL" id="PXW78989.1"/>
    </source>
</evidence>
<protein>
    <submittedName>
        <fullName evidence="1">Tail assembly chaperone E/41/14-like protein</fullName>
    </submittedName>
</protein>
<dbReference type="InterPro" id="IPR019289">
    <property type="entry name" value="Phage_tail_E/E"/>
</dbReference>
<accession>A0A2V3VR35</accession>
<name>A0A2V3VR35_9SPHN</name>
<gene>
    <name evidence="1" type="ORF">C7451_10151</name>
</gene>
<dbReference type="Pfam" id="PF10109">
    <property type="entry name" value="Phage_TAC_7"/>
    <property type="match status" value="1"/>
</dbReference>
<organism evidence="1 2">
    <name type="scientific">Blastomonas natatoria</name>
    <dbReference type="NCBI Taxonomy" id="34015"/>
    <lineage>
        <taxon>Bacteria</taxon>
        <taxon>Pseudomonadati</taxon>
        <taxon>Pseudomonadota</taxon>
        <taxon>Alphaproteobacteria</taxon>
        <taxon>Sphingomonadales</taxon>
        <taxon>Sphingomonadaceae</taxon>
        <taxon>Blastomonas</taxon>
    </lineage>
</organism>
<dbReference type="EMBL" id="QJJM01000001">
    <property type="protein sequence ID" value="PXW78989.1"/>
    <property type="molecule type" value="Genomic_DNA"/>
</dbReference>
<keyword evidence="2" id="KW-1185">Reference proteome</keyword>
<sequence length="100" mass="10882">MAAQTIHRLKHPVALQFRQSDGSIRDESITELKLRRPAARDLRLVDSYGSQMVGMMIALIAALSGQEIEVIEKLDAEDFGDLSDVVSDFLPDGPKTGATG</sequence>
<dbReference type="AlphaFoldDB" id="A0A2V3VR35"/>
<comment type="caution">
    <text evidence="1">The sequence shown here is derived from an EMBL/GenBank/DDBJ whole genome shotgun (WGS) entry which is preliminary data.</text>
</comment>
<proteinExistence type="predicted"/>
<reference evidence="1 2" key="1">
    <citation type="submission" date="2018-05" db="EMBL/GenBank/DDBJ databases">
        <title>Genomic Encyclopedia of Type Strains, Phase IV (KMG-IV): sequencing the most valuable type-strain genomes for metagenomic binning, comparative biology and taxonomic classification.</title>
        <authorList>
            <person name="Goeker M."/>
        </authorList>
    </citation>
    <scope>NUCLEOTIDE SEQUENCE [LARGE SCALE GENOMIC DNA]</scope>
    <source>
        <strain evidence="1 2">DSM 3183</strain>
    </source>
</reference>